<protein>
    <submittedName>
        <fullName evidence="1">Uncharacterized protein</fullName>
    </submittedName>
</protein>
<dbReference type="EMBL" id="KZ293746">
    <property type="protein sequence ID" value="PBK80379.1"/>
    <property type="molecule type" value="Genomic_DNA"/>
</dbReference>
<evidence type="ECO:0000313" key="2">
    <source>
        <dbReference type="Proteomes" id="UP000217790"/>
    </source>
</evidence>
<sequence length="210" mass="23440">MCTPGTVQVKIAKEELDERFPLPKPAGARSTSSTMNHSGHLMVVSERESTARPADFCPVLAQSRLSQWIRLAPCISRVTNSSTLPILTASHHFILIDSEDDDDLFFKMNLRKEFDPSLPRAGRSGRSRCLKVGDGVGIAYSVRYSEVVIKTVGFAPDSCIQSYRYSSFRLVQLHYISSFLAWTSSIQLVQEHSCLSGDHPRFSCCFPYSV</sequence>
<organism evidence="1 2">
    <name type="scientific">Armillaria gallica</name>
    <name type="common">Bulbous honey fungus</name>
    <name type="synonym">Armillaria bulbosa</name>
    <dbReference type="NCBI Taxonomy" id="47427"/>
    <lineage>
        <taxon>Eukaryota</taxon>
        <taxon>Fungi</taxon>
        <taxon>Dikarya</taxon>
        <taxon>Basidiomycota</taxon>
        <taxon>Agaricomycotina</taxon>
        <taxon>Agaricomycetes</taxon>
        <taxon>Agaricomycetidae</taxon>
        <taxon>Agaricales</taxon>
        <taxon>Marasmiineae</taxon>
        <taxon>Physalacriaceae</taxon>
        <taxon>Armillaria</taxon>
    </lineage>
</organism>
<dbReference type="STRING" id="47427.A0A2H3CBD0"/>
<dbReference type="Proteomes" id="UP000217790">
    <property type="component" value="Unassembled WGS sequence"/>
</dbReference>
<proteinExistence type="predicted"/>
<name>A0A2H3CBD0_ARMGA</name>
<dbReference type="AlphaFoldDB" id="A0A2H3CBD0"/>
<accession>A0A2H3CBD0</accession>
<reference evidence="2" key="1">
    <citation type="journal article" date="2017" name="Nat. Ecol. Evol.">
        <title>Genome expansion and lineage-specific genetic innovations in the forest pathogenic fungi Armillaria.</title>
        <authorList>
            <person name="Sipos G."/>
            <person name="Prasanna A.N."/>
            <person name="Walter M.C."/>
            <person name="O'Connor E."/>
            <person name="Balint B."/>
            <person name="Krizsan K."/>
            <person name="Kiss B."/>
            <person name="Hess J."/>
            <person name="Varga T."/>
            <person name="Slot J."/>
            <person name="Riley R."/>
            <person name="Boka B."/>
            <person name="Rigling D."/>
            <person name="Barry K."/>
            <person name="Lee J."/>
            <person name="Mihaltcheva S."/>
            <person name="LaButti K."/>
            <person name="Lipzen A."/>
            <person name="Waldron R."/>
            <person name="Moloney N.M."/>
            <person name="Sperisen C."/>
            <person name="Kredics L."/>
            <person name="Vagvoelgyi C."/>
            <person name="Patrignani A."/>
            <person name="Fitzpatrick D."/>
            <person name="Nagy I."/>
            <person name="Doyle S."/>
            <person name="Anderson J.B."/>
            <person name="Grigoriev I.V."/>
            <person name="Gueldener U."/>
            <person name="Muensterkoetter M."/>
            <person name="Nagy L.G."/>
        </authorList>
    </citation>
    <scope>NUCLEOTIDE SEQUENCE [LARGE SCALE GENOMIC DNA]</scope>
    <source>
        <strain evidence="2">Ar21-2</strain>
    </source>
</reference>
<dbReference type="InParanoid" id="A0A2H3CBD0"/>
<evidence type="ECO:0000313" key="1">
    <source>
        <dbReference type="EMBL" id="PBK80379.1"/>
    </source>
</evidence>
<keyword evidence="2" id="KW-1185">Reference proteome</keyword>
<gene>
    <name evidence="1" type="ORF">ARMGADRAFT_78912</name>
</gene>